<comment type="catalytic activity">
    <reaction evidence="7">
        <text>3-hydroxy-2-methylpropanoate + NAD(+) = 2-methyl-3-oxopropanoate + NADH + H(+)</text>
        <dbReference type="Rhea" id="RHEA:17681"/>
        <dbReference type="ChEBI" id="CHEBI:11805"/>
        <dbReference type="ChEBI" id="CHEBI:15378"/>
        <dbReference type="ChEBI" id="CHEBI:57540"/>
        <dbReference type="ChEBI" id="CHEBI:57700"/>
        <dbReference type="ChEBI" id="CHEBI:57945"/>
        <dbReference type="EC" id="1.1.1.31"/>
    </reaction>
</comment>
<dbReference type="InterPro" id="IPR013328">
    <property type="entry name" value="6PGD_dom2"/>
</dbReference>
<feature type="domain" description="3-hydroxyisobutyrate dehydrogenase-like NAD-binding" evidence="9">
    <location>
        <begin position="228"/>
        <end position="356"/>
    </location>
</feature>
<dbReference type="InterPro" id="IPR036291">
    <property type="entry name" value="NAD(P)-bd_dom_sf"/>
</dbReference>
<evidence type="ECO:0000313" key="10">
    <source>
        <dbReference type="EMBL" id="EGG05569.1"/>
    </source>
</evidence>
<evidence type="ECO:0000256" key="2">
    <source>
        <dbReference type="ARBA" id="ARBA00006013"/>
    </source>
</evidence>
<dbReference type="InterPro" id="IPR006115">
    <property type="entry name" value="6PGDH_NADP-bd"/>
</dbReference>
<dbReference type="Pfam" id="PF14833">
    <property type="entry name" value="NAD_binding_11"/>
    <property type="match status" value="1"/>
</dbReference>
<dbReference type="eggNOG" id="KOG0409">
    <property type="taxonomic scope" value="Eukaryota"/>
</dbReference>
<accession>F4RPN3</accession>
<evidence type="ECO:0000256" key="4">
    <source>
        <dbReference type="ARBA" id="ARBA00022456"/>
    </source>
</evidence>
<keyword evidence="6" id="KW-0520">NAD</keyword>
<gene>
    <name evidence="10" type="ORF">MELLADRAFT_72100</name>
</gene>
<comment type="similarity">
    <text evidence="2">Belongs to the HIBADH-related family. 3-hydroxyisobutyrate dehydrogenase subfamily.</text>
</comment>
<dbReference type="KEGG" id="mlr:MELLADRAFT_72100"/>
<dbReference type="FunFam" id="1.10.1040.10:FF:000006">
    <property type="entry name" value="3-hydroxyisobutyrate dehydrogenase"/>
    <property type="match status" value="1"/>
</dbReference>
<name>F4RPN3_MELLP</name>
<keyword evidence="11" id="KW-1185">Reference proteome</keyword>
<keyword evidence="4" id="KW-0101">Branched-chain amino acid catabolism</keyword>
<reference evidence="11" key="1">
    <citation type="journal article" date="2011" name="Proc. Natl. Acad. Sci. U.S.A.">
        <title>Obligate biotrophy features unraveled by the genomic analysis of rust fungi.</title>
        <authorList>
            <person name="Duplessis S."/>
            <person name="Cuomo C.A."/>
            <person name="Lin Y.-C."/>
            <person name="Aerts A."/>
            <person name="Tisserant E."/>
            <person name="Veneault-Fourrey C."/>
            <person name="Joly D.L."/>
            <person name="Hacquard S."/>
            <person name="Amselem J."/>
            <person name="Cantarel B.L."/>
            <person name="Chiu R."/>
            <person name="Coutinho P.M."/>
            <person name="Feau N."/>
            <person name="Field M."/>
            <person name="Frey P."/>
            <person name="Gelhaye E."/>
            <person name="Goldberg J."/>
            <person name="Grabherr M.G."/>
            <person name="Kodira C.D."/>
            <person name="Kohler A."/>
            <person name="Kuees U."/>
            <person name="Lindquist E.A."/>
            <person name="Lucas S.M."/>
            <person name="Mago R."/>
            <person name="Mauceli E."/>
            <person name="Morin E."/>
            <person name="Murat C."/>
            <person name="Pangilinan J.L."/>
            <person name="Park R."/>
            <person name="Pearson M."/>
            <person name="Quesneville H."/>
            <person name="Rouhier N."/>
            <person name="Sakthikumar S."/>
            <person name="Salamov A.A."/>
            <person name="Schmutz J."/>
            <person name="Selles B."/>
            <person name="Shapiro H."/>
            <person name="Tanguay P."/>
            <person name="Tuskan G.A."/>
            <person name="Henrissat B."/>
            <person name="Van de Peer Y."/>
            <person name="Rouze P."/>
            <person name="Ellis J.G."/>
            <person name="Dodds P.N."/>
            <person name="Schein J.E."/>
            <person name="Zhong S."/>
            <person name="Hamelin R.C."/>
            <person name="Grigoriev I.V."/>
            <person name="Szabo L.J."/>
            <person name="Martin F."/>
        </authorList>
    </citation>
    <scope>NUCLEOTIDE SEQUENCE [LARGE SCALE GENOMIC DNA]</scope>
    <source>
        <strain evidence="11">98AG31 / pathotype 3-4-7</strain>
    </source>
</reference>
<dbReference type="InterPro" id="IPR008927">
    <property type="entry name" value="6-PGluconate_DH-like_C_sf"/>
</dbReference>
<dbReference type="EMBL" id="GL883112">
    <property type="protein sequence ID" value="EGG05569.1"/>
    <property type="molecule type" value="Genomic_DNA"/>
</dbReference>
<evidence type="ECO:0000256" key="1">
    <source>
        <dbReference type="ARBA" id="ARBA00005109"/>
    </source>
</evidence>
<dbReference type="Gene3D" id="1.10.1040.10">
    <property type="entry name" value="N-(1-d-carboxylethyl)-l-norvaline Dehydrogenase, domain 2"/>
    <property type="match status" value="1"/>
</dbReference>
<dbReference type="STRING" id="747676.F4RPN3"/>
<proteinExistence type="inferred from homology"/>
<dbReference type="GO" id="GO:0008442">
    <property type="term" value="F:3-hydroxyisobutyrate dehydrogenase activity"/>
    <property type="evidence" value="ECO:0007669"/>
    <property type="project" value="UniProtKB-EC"/>
</dbReference>
<dbReference type="GO" id="GO:0051287">
    <property type="term" value="F:NAD binding"/>
    <property type="evidence" value="ECO:0007669"/>
    <property type="project" value="InterPro"/>
</dbReference>
<dbReference type="Gene3D" id="3.40.50.720">
    <property type="entry name" value="NAD(P)-binding Rossmann-like Domain"/>
    <property type="match status" value="1"/>
</dbReference>
<dbReference type="PANTHER" id="PTHR22981:SF7">
    <property type="entry name" value="3-HYDROXYISOBUTYRATE DEHYDROGENASE, MITOCHONDRIAL"/>
    <property type="match status" value="1"/>
</dbReference>
<dbReference type="GO" id="GO:0006574">
    <property type="term" value="P:L-valine catabolic process"/>
    <property type="evidence" value="ECO:0007669"/>
    <property type="project" value="TreeGrafter"/>
</dbReference>
<dbReference type="VEuPathDB" id="FungiDB:MELLADRAFT_72100"/>
<comment type="pathway">
    <text evidence="1">Amino-acid degradation; L-valine degradation.</text>
</comment>
<evidence type="ECO:0000313" key="11">
    <source>
        <dbReference type="Proteomes" id="UP000001072"/>
    </source>
</evidence>
<dbReference type="GO" id="GO:0050661">
    <property type="term" value="F:NADP binding"/>
    <property type="evidence" value="ECO:0007669"/>
    <property type="project" value="InterPro"/>
</dbReference>
<keyword evidence="5" id="KW-0560">Oxidoreductase</keyword>
<evidence type="ECO:0000256" key="3">
    <source>
        <dbReference type="ARBA" id="ARBA00012991"/>
    </source>
</evidence>
<dbReference type="SUPFAM" id="SSF51735">
    <property type="entry name" value="NAD(P)-binding Rossmann-fold domains"/>
    <property type="match status" value="1"/>
</dbReference>
<dbReference type="HOGENOM" id="CLU_035117_6_1_1"/>
<evidence type="ECO:0000259" key="8">
    <source>
        <dbReference type="Pfam" id="PF03446"/>
    </source>
</evidence>
<dbReference type="InParanoid" id="F4RPN3"/>
<evidence type="ECO:0000259" key="9">
    <source>
        <dbReference type="Pfam" id="PF14833"/>
    </source>
</evidence>
<dbReference type="InterPro" id="IPR029154">
    <property type="entry name" value="HIBADH-like_NADP-bd"/>
</dbReference>
<dbReference type="PANTHER" id="PTHR22981">
    <property type="entry name" value="3-HYDROXYISOBUTYRATE DEHYDROGENASE-RELATED"/>
    <property type="match status" value="1"/>
</dbReference>
<dbReference type="AlphaFoldDB" id="F4RPN3"/>
<dbReference type="SUPFAM" id="SSF48179">
    <property type="entry name" value="6-phosphogluconate dehydrogenase C-terminal domain-like"/>
    <property type="match status" value="1"/>
</dbReference>
<dbReference type="Pfam" id="PF03446">
    <property type="entry name" value="NAD_binding_2"/>
    <property type="match status" value="1"/>
</dbReference>
<dbReference type="EC" id="1.1.1.31" evidence="3"/>
<evidence type="ECO:0000256" key="6">
    <source>
        <dbReference type="ARBA" id="ARBA00023027"/>
    </source>
</evidence>
<protein>
    <recommendedName>
        <fullName evidence="3">3-hydroxyisobutyrate dehydrogenase</fullName>
        <ecNumber evidence="3">1.1.1.31</ecNumber>
    </recommendedName>
</protein>
<sequence>MFQSSIYSRRKLFTNFSRSLSSSSILSSNSRSTSIGFTGLGAMGKEMASNLLTKSFPPSSSSIQSKTSSSPQASFIIHDTSESSMTEFFERHAHLYPSGTIITAPTPASVSKQASTIITMLPDSEIVKEVYLHPETGILSGIQSISTPSPTLCIDSTTLDRSVAIEVSSTLSNSAQVNMLDAPVSGGVVGAKQATLSFMCGGDETAFQTASNILSKMGKNSIYCGQSGSGLSAKLANNLLLAISMIGISESMLFGLKLGLSPQTLTSIINSSSGQCWSSKVNNPVPGSLSTPTPADSGYRAGFKSKLMLKDLNITKSVADEINLNLPLLTLSNRIYNKVCNDEELTDLDFSVVYQWLKVANEHLNSNQNHPAEEKN</sequence>
<dbReference type="OrthoDB" id="435038at2759"/>
<dbReference type="GeneID" id="18932013"/>
<dbReference type="RefSeq" id="XP_007411058.1">
    <property type="nucleotide sequence ID" value="XM_007410996.1"/>
</dbReference>
<dbReference type="GO" id="GO:0005739">
    <property type="term" value="C:mitochondrion"/>
    <property type="evidence" value="ECO:0007669"/>
    <property type="project" value="TreeGrafter"/>
</dbReference>
<feature type="domain" description="6-phosphogluconate dehydrogenase NADP-binding" evidence="8">
    <location>
        <begin position="34"/>
        <end position="225"/>
    </location>
</feature>
<evidence type="ECO:0000256" key="5">
    <source>
        <dbReference type="ARBA" id="ARBA00023002"/>
    </source>
</evidence>
<dbReference type="Proteomes" id="UP000001072">
    <property type="component" value="Unassembled WGS sequence"/>
</dbReference>
<organism evidence="11">
    <name type="scientific">Melampsora larici-populina (strain 98AG31 / pathotype 3-4-7)</name>
    <name type="common">Poplar leaf rust fungus</name>
    <dbReference type="NCBI Taxonomy" id="747676"/>
    <lineage>
        <taxon>Eukaryota</taxon>
        <taxon>Fungi</taxon>
        <taxon>Dikarya</taxon>
        <taxon>Basidiomycota</taxon>
        <taxon>Pucciniomycotina</taxon>
        <taxon>Pucciniomycetes</taxon>
        <taxon>Pucciniales</taxon>
        <taxon>Melampsoraceae</taxon>
        <taxon>Melampsora</taxon>
    </lineage>
</organism>
<evidence type="ECO:0000256" key="7">
    <source>
        <dbReference type="ARBA" id="ARBA00049197"/>
    </source>
</evidence>